<keyword evidence="3" id="KW-1185">Reference proteome</keyword>
<dbReference type="AlphaFoldDB" id="A0A2A2M2T2"/>
<comment type="caution">
    <text evidence="2">The sequence shown here is derived from an EMBL/GenBank/DDBJ whole genome shotgun (WGS) entry which is preliminary data.</text>
</comment>
<protein>
    <submittedName>
        <fullName evidence="2">Uncharacterized protein</fullName>
    </submittedName>
</protein>
<feature type="region of interest" description="Disordered" evidence="1">
    <location>
        <begin position="221"/>
        <end position="241"/>
    </location>
</feature>
<dbReference type="AntiFam" id="ANF00097">
    <property type="entry name" value="Shadow ORF (opposite CRYZ)"/>
</dbReference>
<gene>
    <name evidence="2" type="ORF">WR25_09234</name>
</gene>
<sequence>MGEGNLSEGVDGAHVWLQLPAFDQRAQLVELAAVLPGEDEVVTRVAAPSLDQVLRLRDVHDRHHAPQLRQDVRAACQGIATDGVEDHVDALAPGFPLDDIDIILMLIVDDHVRAHLPHEFGIGLAHGGEHPCAHGLGQLDRHVADTTCAAVNQDALAHPERRTHYQGLPGRAADQAQAGCLQVAQRRRLQADDVFGGDVVLGIAARPVEDLRRVPHLVARPERGHTRPDGFDHAGNVVPGNGREGHQVGVVATPNLVIQGVDGGGVHPDQHLSGLRHRFGDIAIGECVRAAKGIQYQRFHGPLANAPDFDQACTLQGGQVVGHRRLRQPDAFLDAAHTDAHGMNVTFVLGRKVFHRVFQAFEDLETGTVRECLEYVEQFHGAIISGFTDMSMR</sequence>
<name>A0A2A2M2T2_9BILA</name>
<dbReference type="Proteomes" id="UP000218231">
    <property type="component" value="Unassembled WGS sequence"/>
</dbReference>
<organism evidence="2 3">
    <name type="scientific">Diploscapter pachys</name>
    <dbReference type="NCBI Taxonomy" id="2018661"/>
    <lineage>
        <taxon>Eukaryota</taxon>
        <taxon>Metazoa</taxon>
        <taxon>Ecdysozoa</taxon>
        <taxon>Nematoda</taxon>
        <taxon>Chromadorea</taxon>
        <taxon>Rhabditida</taxon>
        <taxon>Rhabditina</taxon>
        <taxon>Rhabditomorpha</taxon>
        <taxon>Rhabditoidea</taxon>
        <taxon>Rhabditidae</taxon>
        <taxon>Diploscapter</taxon>
    </lineage>
</organism>
<accession>A0A2A2M2T2</accession>
<evidence type="ECO:0000256" key="1">
    <source>
        <dbReference type="SAM" id="MobiDB-lite"/>
    </source>
</evidence>
<dbReference type="EMBL" id="LIAE01006072">
    <property type="protein sequence ID" value="PAV92703.1"/>
    <property type="molecule type" value="Genomic_DNA"/>
</dbReference>
<proteinExistence type="predicted"/>
<reference evidence="2 3" key="1">
    <citation type="journal article" date="2017" name="Curr. Biol.">
        <title>Genome architecture and evolution of a unichromosomal asexual nematode.</title>
        <authorList>
            <person name="Fradin H."/>
            <person name="Zegar C."/>
            <person name="Gutwein M."/>
            <person name="Lucas J."/>
            <person name="Kovtun M."/>
            <person name="Corcoran D."/>
            <person name="Baugh L.R."/>
            <person name="Kiontke K."/>
            <person name="Gunsalus K."/>
            <person name="Fitch D.H."/>
            <person name="Piano F."/>
        </authorList>
    </citation>
    <scope>NUCLEOTIDE SEQUENCE [LARGE SCALE GENOMIC DNA]</scope>
    <source>
        <strain evidence="2">PF1309</strain>
    </source>
</reference>
<evidence type="ECO:0000313" key="3">
    <source>
        <dbReference type="Proteomes" id="UP000218231"/>
    </source>
</evidence>
<feature type="compositionally biased region" description="Basic and acidic residues" evidence="1">
    <location>
        <begin position="221"/>
        <end position="232"/>
    </location>
</feature>
<evidence type="ECO:0000313" key="2">
    <source>
        <dbReference type="EMBL" id="PAV92703.1"/>
    </source>
</evidence>